<evidence type="ECO:0000256" key="10">
    <source>
        <dbReference type="ARBA" id="ARBA00023279"/>
    </source>
</evidence>
<feature type="chain" id="PRO_5044740108" evidence="13">
    <location>
        <begin position="25"/>
        <end position="906"/>
    </location>
</feature>
<dbReference type="OrthoDB" id="377660at2759"/>
<evidence type="ECO:0000256" key="9">
    <source>
        <dbReference type="ARBA" id="ARBA00023157"/>
    </source>
</evidence>
<dbReference type="EMBL" id="LR865412">
    <property type="protein sequence ID" value="CAD2101684.1"/>
    <property type="molecule type" value="Genomic_DNA"/>
</dbReference>
<keyword evidence="9" id="KW-1015">Disulfide bond</keyword>
<reference evidence="14 17" key="2">
    <citation type="submission" date="2020-08" db="EMBL/GenBank/DDBJ databases">
        <authorList>
            <person name="Ramaprasad A."/>
        </authorList>
    </citation>
    <scope>NUCLEOTIDE SEQUENCE [LARGE SCALE GENOMIC DNA]</scope>
</reference>
<feature type="compositionally biased region" description="Basic and acidic residues" evidence="11">
    <location>
        <begin position="854"/>
        <end position="864"/>
    </location>
</feature>
<dbReference type="EMBL" id="KI965404">
    <property type="protein sequence ID" value="EUD70584.1"/>
    <property type="molecule type" value="Genomic_DNA"/>
</dbReference>
<evidence type="ECO:0000256" key="8">
    <source>
        <dbReference type="ARBA" id="ARBA00023136"/>
    </source>
</evidence>
<feature type="compositionally biased region" description="Basic and acidic residues" evidence="11">
    <location>
        <begin position="780"/>
        <end position="799"/>
    </location>
</feature>
<dbReference type="VEuPathDB" id="PlasmoDB:PVPCR_0701540"/>
<evidence type="ECO:0000256" key="1">
    <source>
        <dbReference type="ARBA" id="ARBA00004251"/>
    </source>
</evidence>
<feature type="compositionally biased region" description="Polar residues" evidence="11">
    <location>
        <begin position="841"/>
        <end position="852"/>
    </location>
</feature>
<gene>
    <name evidence="14" type="ORF">PVPCR_0701540</name>
    <name evidence="15" type="ORF">YYG_04142</name>
</gene>
<evidence type="ECO:0000256" key="5">
    <source>
        <dbReference type="ARBA" id="ARBA00022729"/>
    </source>
</evidence>
<evidence type="ECO:0000313" key="14">
    <source>
        <dbReference type="EMBL" id="CAD2101684.1"/>
    </source>
</evidence>
<keyword evidence="17" id="KW-1185">Reference proteome</keyword>
<accession>W7APS8</accession>
<dbReference type="PANTHER" id="PTHR31764:SF0">
    <property type="entry name" value="GENERATIVE CELL SPECIFIC-1_HAP2 DOMAIN-CONTAINING PROTEIN"/>
    <property type="match status" value="1"/>
</dbReference>
<organism evidence="15 16">
    <name type="scientific">Plasmodium vinckei petteri</name>
    <dbReference type="NCBI Taxonomy" id="138298"/>
    <lineage>
        <taxon>Eukaryota</taxon>
        <taxon>Sar</taxon>
        <taxon>Alveolata</taxon>
        <taxon>Apicomplexa</taxon>
        <taxon>Aconoidasida</taxon>
        <taxon>Haemosporida</taxon>
        <taxon>Plasmodiidae</taxon>
        <taxon>Plasmodium</taxon>
        <taxon>Plasmodium (Vinckeia)</taxon>
    </lineage>
</organism>
<evidence type="ECO:0000256" key="2">
    <source>
        <dbReference type="ARBA" id="ARBA00010929"/>
    </source>
</evidence>
<evidence type="ECO:0000256" key="13">
    <source>
        <dbReference type="SAM" id="SignalP"/>
    </source>
</evidence>
<dbReference type="Proteomes" id="UP000030659">
    <property type="component" value="Unassembled WGS sequence"/>
</dbReference>
<feature type="signal peptide" evidence="13">
    <location>
        <begin position="1"/>
        <end position="24"/>
    </location>
</feature>
<comment type="subcellular location">
    <subcellularLocation>
        <location evidence="1">Cell membrane</location>
        <topology evidence="1">Single-pass type I membrane protein</topology>
    </subcellularLocation>
</comment>
<keyword evidence="7" id="KW-0446">Lipid-binding</keyword>
<dbReference type="PANTHER" id="PTHR31764">
    <property type="entry name" value="PROTEIN HAPLESS 2"/>
    <property type="match status" value="1"/>
</dbReference>
<feature type="compositionally biased region" description="Polar residues" evidence="11">
    <location>
        <begin position="884"/>
        <end position="906"/>
    </location>
</feature>
<keyword evidence="8 12" id="KW-0472">Membrane</keyword>
<keyword evidence="5 13" id="KW-0732">Signal</keyword>
<evidence type="ECO:0000256" key="3">
    <source>
        <dbReference type="ARBA" id="ARBA00022475"/>
    </source>
</evidence>
<keyword evidence="6 12" id="KW-1133">Transmembrane helix</keyword>
<dbReference type="AlphaFoldDB" id="W7APS8"/>
<sequence length="906" mass="108885">MHTCVYWLFVVVFFLFQKVSILRATENLILPNEDNSYTLYFKNKQRYVIRRSEESAYKNFLLYVEEIYKSAVIYPIKYVYDVPLGYFENLISYKKEDIKNKSLKEFCENQKQLYENKDGNQVCFCCYCTHPSLFPLYSQLKYKRKKLLCNKKDSNKDVILTLSCLKKQEEEYHGFYIHPSSNFFMLNVTMQQFDLNNELFINRNIKPPLDRKTYLLDSSTFKIDDEVFNIKINFDVEKTYQGSSIEGNYIFMDAGMFKEKINLEDTFIDDEILKKSVIVEPNNLNDKGDVCNKINRYPMIWEKEKGFCSFPQNYCLKKQLANFINMEKKKKKEKKNFYNYFFFLIKKSELVNNSNEKNRKEISMQYERKIDVDKKWNDNCHNNNKEFIEYVKNNFYIGLEKKAHNFMDIRSYNNEKLNIYYDDSTKGESISFNHSLSNCYDFNNILERDCTIYMSIWNKEDIDKEINVFLNCEEQIVSDINSIKKKVYLCKKCETTITIKFEPIINLSTTKCNIEITKEVNKIVEKERKGNIRENAKDNSEKNTTDQYEYHLFDANETENENQTNGMKITMNSPIVFDIDNKIGQHYLKNVDIIEGPIYIPLTYKQMFNIYATAKNIIILILLFIFFTVIIIPSFPFFKYIISIKLFHNLRMNRIILFWKVQDIYNEIKWGLYIWIKTGEKGLENLKIFCLFIFRKFPNFLKFRKVEDLVNHIWETRHEDIVKRDSEQKIKYEKRKIDKQNLEKHRYKKLIEYEKLFLKELHKGHEKKTDERKKKKLKNRKEIKIQETDKQCHQKGERNKSRKQSQSKKSEKKHEQNELEKREKMSLSSIKDYVDLEGNYVSTDSSNKFSNTDESDKTCKDNKKNNAYINKKRRKRKSKQKSKATNPYNTNEYYINGNEVNLSCDK</sequence>
<keyword evidence="10" id="KW-0278">Fertilization</keyword>
<dbReference type="GO" id="GO:0007338">
    <property type="term" value="P:single fertilization"/>
    <property type="evidence" value="ECO:0007669"/>
    <property type="project" value="UniProtKB-KW"/>
</dbReference>
<name>W7APS8_PLAVN</name>
<evidence type="ECO:0000313" key="15">
    <source>
        <dbReference type="EMBL" id="EUD70584.1"/>
    </source>
</evidence>
<evidence type="ECO:0000256" key="6">
    <source>
        <dbReference type="ARBA" id="ARBA00022989"/>
    </source>
</evidence>
<feature type="compositionally biased region" description="Basic residues" evidence="11">
    <location>
        <begin position="870"/>
        <end position="882"/>
    </location>
</feature>
<keyword evidence="3" id="KW-1003">Cell membrane</keyword>
<evidence type="ECO:0000313" key="17">
    <source>
        <dbReference type="Proteomes" id="UP000515268"/>
    </source>
</evidence>
<feature type="region of interest" description="Disordered" evidence="11">
    <location>
        <begin position="767"/>
        <end position="826"/>
    </location>
</feature>
<evidence type="ECO:0000256" key="4">
    <source>
        <dbReference type="ARBA" id="ARBA00022692"/>
    </source>
</evidence>
<evidence type="ECO:0000313" key="16">
    <source>
        <dbReference type="Proteomes" id="UP000030659"/>
    </source>
</evidence>
<dbReference type="GO" id="GO:0005886">
    <property type="term" value="C:plasma membrane"/>
    <property type="evidence" value="ECO:0007669"/>
    <property type="project" value="UniProtKB-SubCell"/>
</dbReference>
<evidence type="ECO:0000256" key="11">
    <source>
        <dbReference type="SAM" id="MobiDB-lite"/>
    </source>
</evidence>
<dbReference type="Proteomes" id="UP000515268">
    <property type="component" value="Chromosome PVPCR_07"/>
</dbReference>
<dbReference type="GO" id="GO:0008289">
    <property type="term" value="F:lipid binding"/>
    <property type="evidence" value="ECO:0007669"/>
    <property type="project" value="UniProtKB-KW"/>
</dbReference>
<proteinExistence type="inferred from homology"/>
<evidence type="ECO:0000256" key="12">
    <source>
        <dbReference type="SAM" id="Phobius"/>
    </source>
</evidence>
<feature type="compositionally biased region" description="Basic and acidic residues" evidence="11">
    <location>
        <begin position="808"/>
        <end position="825"/>
    </location>
</feature>
<reference evidence="15 16" key="1">
    <citation type="submission" date="2013-02" db="EMBL/GenBank/DDBJ databases">
        <title>The Genome Sequence of Plasmodium vinckei petteri CR.</title>
        <authorList>
            <consortium name="The Broad Institute Genome Sequencing Platform"/>
            <consortium name="The Broad Institute Genome Sequencing Center for Infectious Disease"/>
            <person name="Neafsey D."/>
            <person name="Cheeseman I."/>
            <person name="Volkman S."/>
            <person name="Adams J."/>
            <person name="Walker B."/>
            <person name="Young S.K."/>
            <person name="Zeng Q."/>
            <person name="Gargeya S."/>
            <person name="Fitzgerald M."/>
            <person name="Haas B."/>
            <person name="Abouelleil A."/>
            <person name="Alvarado L."/>
            <person name="Arachchi H.M."/>
            <person name="Berlin A.M."/>
            <person name="Chapman S.B."/>
            <person name="Dewar J."/>
            <person name="Goldberg J."/>
            <person name="Griggs A."/>
            <person name="Gujja S."/>
            <person name="Hansen M."/>
            <person name="Howarth C."/>
            <person name="Imamovic A."/>
            <person name="Larimer J."/>
            <person name="McCowan C."/>
            <person name="Murphy C."/>
            <person name="Neiman D."/>
            <person name="Pearson M."/>
            <person name="Priest M."/>
            <person name="Roberts A."/>
            <person name="Saif S."/>
            <person name="Shea T."/>
            <person name="Sisk P."/>
            <person name="Sykes S."/>
            <person name="Wortman J."/>
            <person name="Nusbaum C."/>
            <person name="Birren B."/>
        </authorList>
    </citation>
    <scope>NUCLEOTIDE SEQUENCE [LARGE SCALE GENOMIC DNA]</scope>
    <source>
        <strain evidence="15 16">CR</strain>
    </source>
</reference>
<feature type="transmembrane region" description="Helical" evidence="12">
    <location>
        <begin position="617"/>
        <end position="642"/>
    </location>
</feature>
<dbReference type="InterPro" id="IPR040326">
    <property type="entry name" value="HAP2/GCS1"/>
</dbReference>
<protein>
    <submittedName>
        <fullName evidence="15">Uncharacterized protein</fullName>
    </submittedName>
</protein>
<comment type="similarity">
    <text evidence="2">Belongs to the HAP2/GCS1 family.</text>
</comment>
<keyword evidence="4 12" id="KW-0812">Transmembrane</keyword>
<feature type="region of interest" description="Disordered" evidence="11">
    <location>
        <begin position="841"/>
        <end position="906"/>
    </location>
</feature>
<evidence type="ECO:0000256" key="7">
    <source>
        <dbReference type="ARBA" id="ARBA00023121"/>
    </source>
</evidence>